<keyword evidence="3 6" id="KW-0808">Transferase</keyword>
<dbReference type="InterPro" id="IPR010280">
    <property type="entry name" value="U5_MeTrfase_fam"/>
</dbReference>
<protein>
    <submittedName>
        <fullName evidence="7">Class I SAM-dependent RNA methyltransferase</fullName>
    </submittedName>
</protein>
<dbReference type="AlphaFoldDB" id="A0A5C6S0W7"/>
<feature type="binding site" evidence="6">
    <location>
        <position position="271"/>
    </location>
    <ligand>
        <name>S-adenosyl-L-methionine</name>
        <dbReference type="ChEBI" id="CHEBI:59789"/>
    </ligand>
</feature>
<comment type="caution">
    <text evidence="6">Lacks conserved residue(s) required for the propagation of feature annotation.</text>
</comment>
<evidence type="ECO:0000256" key="3">
    <source>
        <dbReference type="ARBA" id="ARBA00022679"/>
    </source>
</evidence>
<comment type="caution">
    <text evidence="7">The sequence shown here is derived from an EMBL/GenBank/DDBJ whole genome shotgun (WGS) entry which is preliminary data.</text>
</comment>
<dbReference type="PANTHER" id="PTHR11061">
    <property type="entry name" value="RNA M5U METHYLTRANSFERASE"/>
    <property type="match status" value="1"/>
</dbReference>
<accession>A0A5C6S0W7</accession>
<dbReference type="Gene3D" id="2.40.50.140">
    <property type="entry name" value="Nucleic acid-binding proteins"/>
    <property type="match status" value="1"/>
</dbReference>
<keyword evidence="1" id="KW-0479">Metal-binding</keyword>
<name>A0A5C6S0W7_9RHOB</name>
<sequence>MTQWTVERLNRRGDGVARDASAQQVLAQLTLPGEIIDGAVHDGRIETPRILTPSTDRVHADCPHYAACGGCSLMHGSDAFVAKWKADSVTTALAAHGITAKIGGIATSPPQSRRRAVLSGRRTKRGATVGFHARASDQIVDMTECRVLRPAIVAALPVLRELVATGASRGAELALTVTESPAGLDVALTGGKALDAALTERLGQIMRQGDFARLDWDGTPMTRRSPARQMGRARVIPPPGAFQQATAEGEAALLSVVRKSLQGAAHIVDLFAGCGTFTLPLAVTADIHAVEGLAAPLDALDAAWRATPDLHRVTTEIRDLSARPLLPDELARFDAAIIDPPRTGAPAQAEHLAASSLKRVAWVSCDPVTFARDARTMLDAGWRMGPIYVVDQFRWSPHVETVTSFTRD</sequence>
<dbReference type="Pfam" id="PF05958">
    <property type="entry name" value="tRNA_U5-meth_tr"/>
    <property type="match status" value="1"/>
</dbReference>
<evidence type="ECO:0000313" key="7">
    <source>
        <dbReference type="EMBL" id="TXB68047.1"/>
    </source>
</evidence>
<comment type="similarity">
    <text evidence="6">Belongs to the class I-like SAM-binding methyltransferase superfamily. RNA M5U methyltransferase family.</text>
</comment>
<dbReference type="SUPFAM" id="SSF53335">
    <property type="entry name" value="S-adenosyl-L-methionine-dependent methyltransferases"/>
    <property type="match status" value="1"/>
</dbReference>
<dbReference type="Proteomes" id="UP000321562">
    <property type="component" value="Unassembled WGS sequence"/>
</dbReference>
<dbReference type="GO" id="GO:0051539">
    <property type="term" value="F:4 iron, 4 sulfur cluster binding"/>
    <property type="evidence" value="ECO:0007669"/>
    <property type="project" value="UniProtKB-KW"/>
</dbReference>
<dbReference type="PANTHER" id="PTHR11061:SF49">
    <property type="entry name" value="23S RRNA (URACIL(1939)-C(5))-METHYLTRANSFERASE RLMD"/>
    <property type="match status" value="1"/>
</dbReference>
<dbReference type="Gene3D" id="3.40.50.150">
    <property type="entry name" value="Vaccinia Virus protein VP39"/>
    <property type="match status" value="1"/>
</dbReference>
<organism evidence="7 8">
    <name type="scientific">Paracoccus aurantiacus</name>
    <dbReference type="NCBI Taxonomy" id="2599412"/>
    <lineage>
        <taxon>Bacteria</taxon>
        <taxon>Pseudomonadati</taxon>
        <taxon>Pseudomonadota</taxon>
        <taxon>Alphaproteobacteria</taxon>
        <taxon>Rhodobacterales</taxon>
        <taxon>Paracoccaceae</taxon>
        <taxon>Paracoccus</taxon>
    </lineage>
</organism>
<gene>
    <name evidence="7" type="ORF">FQV27_12720</name>
</gene>
<dbReference type="EMBL" id="VOPL01000005">
    <property type="protein sequence ID" value="TXB68047.1"/>
    <property type="molecule type" value="Genomic_DNA"/>
</dbReference>
<dbReference type="RefSeq" id="WP_147099087.1">
    <property type="nucleotide sequence ID" value="NZ_JBHUFH010000003.1"/>
</dbReference>
<keyword evidence="8" id="KW-1185">Reference proteome</keyword>
<dbReference type="Gene3D" id="2.40.50.1070">
    <property type="match status" value="1"/>
</dbReference>
<keyword evidence="5" id="KW-0411">Iron-sulfur</keyword>
<dbReference type="OrthoDB" id="9804590at2"/>
<dbReference type="PROSITE" id="PS51687">
    <property type="entry name" value="SAM_MT_RNA_M5U"/>
    <property type="match status" value="1"/>
</dbReference>
<evidence type="ECO:0000256" key="5">
    <source>
        <dbReference type="ARBA" id="ARBA00023014"/>
    </source>
</evidence>
<feature type="active site" description="Nucleophile" evidence="6">
    <location>
        <position position="365"/>
    </location>
</feature>
<evidence type="ECO:0000256" key="6">
    <source>
        <dbReference type="PROSITE-ProRule" id="PRU01024"/>
    </source>
</evidence>
<keyword evidence="1" id="KW-0004">4Fe-4S</keyword>
<evidence type="ECO:0000256" key="1">
    <source>
        <dbReference type="ARBA" id="ARBA00022485"/>
    </source>
</evidence>
<keyword evidence="4 6" id="KW-0949">S-adenosyl-L-methionine</keyword>
<feature type="binding site" evidence="6">
    <location>
        <position position="339"/>
    </location>
    <ligand>
        <name>S-adenosyl-L-methionine</name>
        <dbReference type="ChEBI" id="CHEBI:59789"/>
    </ligand>
</feature>
<reference evidence="7 8" key="1">
    <citation type="submission" date="2019-08" db="EMBL/GenBank/DDBJ databases">
        <authorList>
            <person name="Ye J."/>
        </authorList>
    </citation>
    <scope>NUCLEOTIDE SEQUENCE [LARGE SCALE GENOMIC DNA]</scope>
    <source>
        <strain evidence="7 8">TK008</strain>
    </source>
</reference>
<proteinExistence type="inferred from homology"/>
<keyword evidence="2 6" id="KW-0489">Methyltransferase</keyword>
<dbReference type="InterPro" id="IPR012340">
    <property type="entry name" value="NA-bd_OB-fold"/>
</dbReference>
<dbReference type="InterPro" id="IPR029063">
    <property type="entry name" value="SAM-dependent_MTases_sf"/>
</dbReference>
<evidence type="ECO:0000313" key="8">
    <source>
        <dbReference type="Proteomes" id="UP000321562"/>
    </source>
</evidence>
<dbReference type="GO" id="GO:0070475">
    <property type="term" value="P:rRNA base methylation"/>
    <property type="evidence" value="ECO:0007669"/>
    <property type="project" value="TreeGrafter"/>
</dbReference>
<feature type="binding site" evidence="6">
    <location>
        <position position="244"/>
    </location>
    <ligand>
        <name>S-adenosyl-L-methionine</name>
        <dbReference type="ChEBI" id="CHEBI:59789"/>
    </ligand>
</feature>
<keyword evidence="1" id="KW-0408">Iron</keyword>
<dbReference type="GO" id="GO:0070041">
    <property type="term" value="F:rRNA (uridine-C5-)-methyltransferase activity"/>
    <property type="evidence" value="ECO:0007669"/>
    <property type="project" value="TreeGrafter"/>
</dbReference>
<evidence type="ECO:0000256" key="2">
    <source>
        <dbReference type="ARBA" id="ARBA00022603"/>
    </source>
</evidence>
<evidence type="ECO:0000256" key="4">
    <source>
        <dbReference type="ARBA" id="ARBA00022691"/>
    </source>
</evidence>